<evidence type="ECO:0000313" key="1">
    <source>
        <dbReference type="EMBL" id="JAH05118.1"/>
    </source>
</evidence>
<sequence>MMTSHVLVHAKALLLVTEKSENGTSGCWPITNALRPL</sequence>
<proteinExistence type="predicted"/>
<reference evidence="1" key="2">
    <citation type="journal article" date="2015" name="Fish Shellfish Immunol.">
        <title>Early steps in the European eel (Anguilla anguilla)-Vibrio vulnificus interaction in the gills: Role of the RtxA13 toxin.</title>
        <authorList>
            <person name="Callol A."/>
            <person name="Pajuelo D."/>
            <person name="Ebbesson L."/>
            <person name="Teles M."/>
            <person name="MacKenzie S."/>
            <person name="Amaro C."/>
        </authorList>
    </citation>
    <scope>NUCLEOTIDE SEQUENCE</scope>
</reference>
<accession>A0A0E9PMN9</accession>
<organism evidence="1">
    <name type="scientific">Anguilla anguilla</name>
    <name type="common">European freshwater eel</name>
    <name type="synonym">Muraena anguilla</name>
    <dbReference type="NCBI Taxonomy" id="7936"/>
    <lineage>
        <taxon>Eukaryota</taxon>
        <taxon>Metazoa</taxon>
        <taxon>Chordata</taxon>
        <taxon>Craniata</taxon>
        <taxon>Vertebrata</taxon>
        <taxon>Euteleostomi</taxon>
        <taxon>Actinopterygii</taxon>
        <taxon>Neopterygii</taxon>
        <taxon>Teleostei</taxon>
        <taxon>Anguilliformes</taxon>
        <taxon>Anguillidae</taxon>
        <taxon>Anguilla</taxon>
    </lineage>
</organism>
<dbReference type="EMBL" id="GBXM01103459">
    <property type="protein sequence ID" value="JAH05118.1"/>
    <property type="molecule type" value="Transcribed_RNA"/>
</dbReference>
<dbReference type="AlphaFoldDB" id="A0A0E9PMN9"/>
<name>A0A0E9PMN9_ANGAN</name>
<reference evidence="1" key="1">
    <citation type="submission" date="2014-11" db="EMBL/GenBank/DDBJ databases">
        <authorList>
            <person name="Amaro Gonzalez C."/>
        </authorList>
    </citation>
    <scope>NUCLEOTIDE SEQUENCE</scope>
</reference>
<protein>
    <submittedName>
        <fullName evidence="1">Uncharacterized protein</fullName>
    </submittedName>
</protein>